<dbReference type="AlphaFoldDB" id="G4TX52"/>
<evidence type="ECO:0000313" key="1">
    <source>
        <dbReference type="EMBL" id="CCA75895.1"/>
    </source>
</evidence>
<dbReference type="EMBL" id="CAFZ01000546">
    <property type="protein sequence ID" value="CCA75895.1"/>
    <property type="molecule type" value="Genomic_DNA"/>
</dbReference>
<sequence>MFLENLPYDIIYELYCYVGRSGMQTLSLTSVSSALRIHENRLICHAIRRIRTVVYVEGGLDLPQYFWKTVSACPNLESLDLEDVYNGPSSLKTFLSTHNDAKLNSLRCLWIPDPDWIGIVLCCPDLVELKVKRLRNKDQYHDCSSLFQALAQLPNLRIFYWWAPLSATAVGDISSYSPHLEELGIVGPFTQDTFSDAIPCLKAFKNLTYLAIPHPVDWNMEDWLPDSSDDDAYPFWLHASIQRLIWQVLSLIENELLVPDGPPLRELRITTNAGYEQYLPGNDGHLVKVLRPLSPA</sequence>
<gene>
    <name evidence="1" type="ORF">PIIN_09891</name>
</gene>
<comment type="caution">
    <text evidence="1">The sequence shown here is derived from an EMBL/GenBank/DDBJ whole genome shotgun (WGS) entry which is preliminary data.</text>
</comment>
<organism evidence="1 2">
    <name type="scientific">Serendipita indica (strain DSM 11827)</name>
    <name type="common">Root endophyte fungus</name>
    <name type="synonym">Piriformospora indica</name>
    <dbReference type="NCBI Taxonomy" id="1109443"/>
    <lineage>
        <taxon>Eukaryota</taxon>
        <taxon>Fungi</taxon>
        <taxon>Dikarya</taxon>
        <taxon>Basidiomycota</taxon>
        <taxon>Agaricomycotina</taxon>
        <taxon>Agaricomycetes</taxon>
        <taxon>Sebacinales</taxon>
        <taxon>Serendipitaceae</taxon>
        <taxon>Serendipita</taxon>
    </lineage>
</organism>
<evidence type="ECO:0000313" key="2">
    <source>
        <dbReference type="Proteomes" id="UP000007148"/>
    </source>
</evidence>
<reference evidence="1 2" key="1">
    <citation type="journal article" date="2011" name="PLoS Pathog.">
        <title>Endophytic Life Strategies Decoded by Genome and Transcriptome Analyses of the Mutualistic Root Symbiont Piriformospora indica.</title>
        <authorList>
            <person name="Zuccaro A."/>
            <person name="Lahrmann U."/>
            <person name="Guldener U."/>
            <person name="Langen G."/>
            <person name="Pfiffi S."/>
            <person name="Biedenkopf D."/>
            <person name="Wong P."/>
            <person name="Samans B."/>
            <person name="Grimm C."/>
            <person name="Basiewicz M."/>
            <person name="Murat C."/>
            <person name="Martin F."/>
            <person name="Kogel K.H."/>
        </authorList>
    </citation>
    <scope>NUCLEOTIDE SEQUENCE [LARGE SCALE GENOMIC DNA]</scope>
    <source>
        <strain evidence="1 2">DSM 11827</strain>
    </source>
</reference>
<dbReference type="HOGENOM" id="CLU_940461_0_0_1"/>
<dbReference type="InParanoid" id="G4TX52"/>
<dbReference type="Proteomes" id="UP000007148">
    <property type="component" value="Unassembled WGS sequence"/>
</dbReference>
<dbReference type="SUPFAM" id="SSF52047">
    <property type="entry name" value="RNI-like"/>
    <property type="match status" value="1"/>
</dbReference>
<dbReference type="InterPro" id="IPR032675">
    <property type="entry name" value="LRR_dom_sf"/>
</dbReference>
<protein>
    <recommendedName>
        <fullName evidence="3">F-box domain-containing protein</fullName>
    </recommendedName>
</protein>
<accession>G4TX52</accession>
<name>G4TX52_SERID</name>
<keyword evidence="2" id="KW-1185">Reference proteome</keyword>
<evidence type="ECO:0008006" key="3">
    <source>
        <dbReference type="Google" id="ProtNLM"/>
    </source>
</evidence>
<proteinExistence type="predicted"/>
<dbReference type="Gene3D" id="3.80.10.10">
    <property type="entry name" value="Ribonuclease Inhibitor"/>
    <property type="match status" value="1"/>
</dbReference>